<dbReference type="HOGENOM" id="CLU_1073073_0_0_10"/>
<gene>
    <name evidence="2" type="ORF">HMPREF0971_01398</name>
</gene>
<evidence type="ECO:0008006" key="4">
    <source>
        <dbReference type="Google" id="ProtNLM"/>
    </source>
</evidence>
<dbReference type="EMBL" id="ACUZ02000026">
    <property type="protein sequence ID" value="EFB32247.1"/>
    <property type="molecule type" value="Genomic_DNA"/>
</dbReference>
<organism evidence="2 3">
    <name type="scientific">Segatella oris F0302</name>
    <dbReference type="NCBI Taxonomy" id="649760"/>
    <lineage>
        <taxon>Bacteria</taxon>
        <taxon>Pseudomonadati</taxon>
        <taxon>Bacteroidota</taxon>
        <taxon>Bacteroidia</taxon>
        <taxon>Bacteroidales</taxon>
        <taxon>Prevotellaceae</taxon>
        <taxon>Segatella</taxon>
    </lineage>
</organism>
<feature type="compositionally biased region" description="Basic and acidic residues" evidence="1">
    <location>
        <begin position="53"/>
        <end position="119"/>
    </location>
</feature>
<dbReference type="Proteomes" id="UP000004079">
    <property type="component" value="Unassembled WGS sequence"/>
</dbReference>
<name>D1QQZ6_9BACT</name>
<protein>
    <recommendedName>
        <fullName evidence="4">Bacterial group 2 Ig-like protein</fullName>
    </recommendedName>
</protein>
<evidence type="ECO:0000256" key="1">
    <source>
        <dbReference type="SAM" id="MobiDB-lite"/>
    </source>
</evidence>
<feature type="region of interest" description="Disordered" evidence="1">
    <location>
        <begin position="53"/>
        <end position="121"/>
    </location>
</feature>
<dbReference type="AlphaFoldDB" id="D1QQZ6"/>
<reference evidence="2 3" key="1">
    <citation type="submission" date="2009-11" db="EMBL/GenBank/DDBJ databases">
        <authorList>
            <person name="Weinstock G."/>
            <person name="Sodergren E."/>
            <person name="Clifton S."/>
            <person name="Fulton L."/>
            <person name="Fulton B."/>
            <person name="Courtney L."/>
            <person name="Fronick C."/>
            <person name="Harrison M."/>
            <person name="Strong C."/>
            <person name="Farmer C."/>
            <person name="Delahaunty K."/>
            <person name="Markovic C."/>
            <person name="Hall O."/>
            <person name="Minx P."/>
            <person name="Tomlinson C."/>
            <person name="Mitreva M."/>
            <person name="Nelson J."/>
            <person name="Hou S."/>
            <person name="Wollam A."/>
            <person name="Pepin K.H."/>
            <person name="Johnson M."/>
            <person name="Bhonagiri V."/>
            <person name="Nash W.E."/>
            <person name="Warren W."/>
            <person name="Chinwalla A."/>
            <person name="Mardis E.R."/>
            <person name="Wilson R.K."/>
        </authorList>
    </citation>
    <scope>NUCLEOTIDE SEQUENCE [LARGE SCALE GENOMIC DNA]</scope>
    <source>
        <strain evidence="2 3">F0302</strain>
    </source>
</reference>
<dbReference type="STRING" id="649760.HMPREF0971_01398"/>
<sequence length="280" mass="32026">MQGNRKITLFYSNSLNINKRKMKRMNLSKWTISLLCVCFISLTSCDKTDFDAKERQEMKRKESEKKKQEEEKKKQEEEKKKKEEEEKKKQEEEKKKQEEEKKKKEEEEKKRREEEEKKKTQLILDPSTLTLSPIEAKNVYIKNGTAPYEVNALDKKIALITLHNDRNFFVVTGLNGGETEIVVTDKNKKTAKITVKVKGQKLSALKFSKASVGLSVGQMEKVNIQSGAYPYKASAEDNNIVKVDVSDATITIKALKVGTTAVNVSDRDGRMGRISVTVIK</sequence>
<evidence type="ECO:0000313" key="2">
    <source>
        <dbReference type="EMBL" id="EFB32247.1"/>
    </source>
</evidence>
<proteinExistence type="predicted"/>
<accession>D1QQZ6</accession>
<evidence type="ECO:0000313" key="3">
    <source>
        <dbReference type="Proteomes" id="UP000004079"/>
    </source>
</evidence>
<comment type="caution">
    <text evidence="2">The sequence shown here is derived from an EMBL/GenBank/DDBJ whole genome shotgun (WGS) entry which is preliminary data.</text>
</comment>